<reference evidence="2" key="1">
    <citation type="submission" date="2021-02" db="EMBL/GenBank/DDBJ databases">
        <authorList>
            <person name="Nowell W R."/>
        </authorList>
    </citation>
    <scope>NUCLEOTIDE SEQUENCE</scope>
</reference>
<comment type="caution">
    <text evidence="2">The sequence shown here is derived from an EMBL/GenBank/DDBJ whole genome shotgun (WGS) entry which is preliminary data.</text>
</comment>
<accession>A0A8S3C7M7</accession>
<feature type="coiled-coil region" evidence="1">
    <location>
        <begin position="18"/>
        <end position="52"/>
    </location>
</feature>
<dbReference type="EMBL" id="CAJOBJ010162704">
    <property type="protein sequence ID" value="CAF4852422.1"/>
    <property type="molecule type" value="Genomic_DNA"/>
</dbReference>
<dbReference type="Proteomes" id="UP000681720">
    <property type="component" value="Unassembled WGS sequence"/>
</dbReference>
<feature type="non-terminal residue" evidence="2">
    <location>
        <position position="1"/>
    </location>
</feature>
<feature type="non-terminal residue" evidence="2">
    <location>
        <position position="57"/>
    </location>
</feature>
<keyword evidence="1" id="KW-0175">Coiled coil</keyword>
<gene>
    <name evidence="2" type="ORF">GIL414_LOCUS49460</name>
</gene>
<dbReference type="AlphaFoldDB" id="A0A8S3C7M7"/>
<protein>
    <submittedName>
        <fullName evidence="2">Uncharacterized protein</fullName>
    </submittedName>
</protein>
<evidence type="ECO:0000313" key="2">
    <source>
        <dbReference type="EMBL" id="CAF4852422.1"/>
    </source>
</evidence>
<dbReference type="Gene3D" id="1.20.5.1160">
    <property type="entry name" value="Vasodilator-stimulated phosphoprotein"/>
    <property type="match status" value="1"/>
</dbReference>
<name>A0A8S3C7M7_9BILA</name>
<proteinExistence type="predicted"/>
<sequence length="57" mass="6562">SIIASYTDTYEVETSKVKQLYERELEDAKKLIEELAREKSRLEIDAEKSNAEAQDAL</sequence>
<organism evidence="2 3">
    <name type="scientific">Rotaria magnacalcarata</name>
    <dbReference type="NCBI Taxonomy" id="392030"/>
    <lineage>
        <taxon>Eukaryota</taxon>
        <taxon>Metazoa</taxon>
        <taxon>Spiralia</taxon>
        <taxon>Gnathifera</taxon>
        <taxon>Rotifera</taxon>
        <taxon>Eurotatoria</taxon>
        <taxon>Bdelloidea</taxon>
        <taxon>Philodinida</taxon>
        <taxon>Philodinidae</taxon>
        <taxon>Rotaria</taxon>
    </lineage>
</organism>
<evidence type="ECO:0000256" key="1">
    <source>
        <dbReference type="SAM" id="Coils"/>
    </source>
</evidence>
<evidence type="ECO:0000313" key="3">
    <source>
        <dbReference type="Proteomes" id="UP000681720"/>
    </source>
</evidence>